<dbReference type="FunFam" id="1.25.40.510:FF:000001">
    <property type="entry name" value="Nucleoporin GLE1 isoform 1"/>
    <property type="match status" value="1"/>
</dbReference>
<evidence type="ECO:0000256" key="5">
    <source>
        <dbReference type="ARBA" id="ARBA00022490"/>
    </source>
</evidence>
<name>E0VTV1_PEDHC</name>
<dbReference type="CTD" id="8230614"/>
<dbReference type="GeneID" id="8230614"/>
<evidence type="ECO:0000256" key="8">
    <source>
        <dbReference type="ARBA" id="ARBA00023010"/>
    </source>
</evidence>
<evidence type="ECO:0000256" key="4">
    <source>
        <dbReference type="ARBA" id="ARBA00022448"/>
    </source>
</evidence>
<dbReference type="Gene3D" id="1.25.40.510">
    <property type="entry name" value="GLE1-like"/>
    <property type="match status" value="1"/>
</dbReference>
<comment type="function">
    <text evidence="12">Required for the export of mRNAs containing poly(A) tails from the nucleus into the cytoplasm. May be involved in the terminal step of the mRNA transport through the nuclear pore complex (NPC).</text>
</comment>
<evidence type="ECO:0000256" key="10">
    <source>
        <dbReference type="ARBA" id="ARBA00023132"/>
    </source>
</evidence>
<dbReference type="EMBL" id="DS235773">
    <property type="protein sequence ID" value="EEB16807.1"/>
    <property type="molecule type" value="Genomic_DNA"/>
</dbReference>
<keyword evidence="16" id="KW-0675">Receptor</keyword>
<reference evidence="16" key="2">
    <citation type="submission" date="2007-04" db="EMBL/GenBank/DDBJ databases">
        <title>The genome of the human body louse.</title>
        <authorList>
            <consortium name="The Human Body Louse Genome Consortium"/>
            <person name="Kirkness E."/>
            <person name="Walenz B."/>
            <person name="Hass B."/>
            <person name="Bruggner R."/>
            <person name="Strausberg R."/>
        </authorList>
    </citation>
    <scope>NUCLEOTIDE SEQUENCE</scope>
    <source>
        <strain evidence="16">USDA</strain>
    </source>
</reference>
<dbReference type="GO" id="GO:0015031">
    <property type="term" value="P:protein transport"/>
    <property type="evidence" value="ECO:0007669"/>
    <property type="project" value="UniProtKB-KW"/>
</dbReference>
<dbReference type="eggNOG" id="KOG2412">
    <property type="taxonomic scope" value="Eukaryota"/>
</dbReference>
<keyword evidence="7" id="KW-0653">Protein transport</keyword>
<dbReference type="OrthoDB" id="420884at2759"/>
<evidence type="ECO:0000256" key="1">
    <source>
        <dbReference type="ARBA" id="ARBA00004496"/>
    </source>
</evidence>
<dbReference type="VEuPathDB" id="VectorBase:PHUM438340"/>
<keyword evidence="4" id="KW-0813">Transport</keyword>
<gene>
    <name evidence="17" type="primary">8230614</name>
    <name evidence="16" type="ORF">Phum_PHUM438340</name>
</gene>
<keyword evidence="6" id="KW-0509">mRNA transport</keyword>
<keyword evidence="18" id="KW-1185">Reference proteome</keyword>
<comment type="subcellular location">
    <subcellularLocation>
        <location evidence="1">Cytoplasm</location>
    </subcellularLocation>
    <subcellularLocation>
        <location evidence="2">Nucleus</location>
        <location evidence="2">Nuclear pore complex</location>
    </subcellularLocation>
</comment>
<dbReference type="GO" id="GO:0005737">
    <property type="term" value="C:cytoplasm"/>
    <property type="evidence" value="ECO:0007669"/>
    <property type="project" value="UniProtKB-SubCell"/>
</dbReference>
<accession>E0VTV1</accession>
<dbReference type="GO" id="GO:0016973">
    <property type="term" value="P:poly(A)+ mRNA export from nucleus"/>
    <property type="evidence" value="ECO:0007669"/>
    <property type="project" value="InterPro"/>
</dbReference>
<dbReference type="AlphaFoldDB" id="E0VTV1"/>
<organism>
    <name type="scientific">Pediculus humanus subsp. corporis</name>
    <name type="common">Body louse</name>
    <dbReference type="NCBI Taxonomy" id="121224"/>
    <lineage>
        <taxon>Eukaryota</taxon>
        <taxon>Metazoa</taxon>
        <taxon>Ecdysozoa</taxon>
        <taxon>Arthropoda</taxon>
        <taxon>Hexapoda</taxon>
        <taxon>Insecta</taxon>
        <taxon>Pterygota</taxon>
        <taxon>Neoptera</taxon>
        <taxon>Paraneoptera</taxon>
        <taxon>Psocodea</taxon>
        <taxon>Troctomorpha</taxon>
        <taxon>Phthiraptera</taxon>
        <taxon>Anoplura</taxon>
        <taxon>Pediculidae</taxon>
        <taxon>Pediculus</taxon>
    </lineage>
</organism>
<evidence type="ECO:0000256" key="9">
    <source>
        <dbReference type="ARBA" id="ARBA00023054"/>
    </source>
</evidence>
<dbReference type="PANTHER" id="PTHR12960">
    <property type="entry name" value="GLE-1-RELATED"/>
    <property type="match status" value="1"/>
</dbReference>
<dbReference type="PANTHER" id="PTHR12960:SF0">
    <property type="entry name" value="MRNA EXPORT FACTOR GLE1"/>
    <property type="match status" value="1"/>
</dbReference>
<keyword evidence="10" id="KW-0906">Nuclear pore complex</keyword>
<dbReference type="STRING" id="121224.E0VTV1"/>
<dbReference type="KEGG" id="phu:Phum_PHUM438340"/>
<evidence type="ECO:0000256" key="14">
    <source>
        <dbReference type="ARBA" id="ARBA00029983"/>
    </source>
</evidence>
<keyword evidence="11" id="KW-0539">Nucleus</keyword>
<reference evidence="17" key="3">
    <citation type="submission" date="2021-02" db="UniProtKB">
        <authorList>
            <consortium name="EnsemblMetazoa"/>
        </authorList>
    </citation>
    <scope>IDENTIFICATION</scope>
    <source>
        <strain evidence="17">USDA</strain>
    </source>
</reference>
<dbReference type="RefSeq" id="XP_002429545.1">
    <property type="nucleotide sequence ID" value="XM_002429500.1"/>
</dbReference>
<comment type="similarity">
    <text evidence="3">Belongs to the GLE1 family.</text>
</comment>
<evidence type="ECO:0000256" key="12">
    <source>
        <dbReference type="ARBA" id="ARBA00024680"/>
    </source>
</evidence>
<protein>
    <recommendedName>
        <fullName evidence="13">mRNA export factor GLE1</fullName>
    </recommendedName>
    <alternativeName>
        <fullName evidence="15">GLE1 RNA export mediator</fullName>
    </alternativeName>
    <alternativeName>
        <fullName evidence="14">Nucleoporin GLE1</fullName>
    </alternativeName>
</protein>
<dbReference type="InParanoid" id="E0VTV1"/>
<keyword evidence="8" id="KW-0811">Translocation</keyword>
<evidence type="ECO:0000313" key="16">
    <source>
        <dbReference type="EMBL" id="EEB16807.1"/>
    </source>
</evidence>
<evidence type="ECO:0000256" key="6">
    <source>
        <dbReference type="ARBA" id="ARBA00022816"/>
    </source>
</evidence>
<dbReference type="GO" id="GO:0000822">
    <property type="term" value="F:inositol hexakisphosphate binding"/>
    <property type="evidence" value="ECO:0007669"/>
    <property type="project" value="TreeGrafter"/>
</dbReference>
<sequence>MSGSINGKSYLKKYVVNVSYDSSQNSCQNVLPSILKNKYPKSLYCPAKRKTKKNNTLENEFNTSGSQHLNTSYSVSNPCRYFKIKRHYKSDDSSDDVNEDGDIQTLNIFSPLKKKYKRVRFSDSNDIISSGYFETFDENKLHSLSDKNFLQKENITTYMDNSLEPLLTDETMKKFKFNCQKAVTIPVNAISPINASHLTDKYMKLYHLLSGHTVEVGEIKVDASQHPLGINFCKHLLAKKFVRQGDLTVSSKPDAAFSIAAVMVSLWVEFPDFGQLVLAQFHSACPYLAPVFMPQVEGQSDVDYHKSLGYHYSQNGDVEKQDSFLKRMSGIMRLYAALLISKPRQPGKMNPLGLSEGWRWLSALLNLSPRPDICATLLYDFLEVAGNAMFKLYGRQFKKLLAYICQEYFPKLEKVSAGGPIVRLEGFLQKVLKEEFIPLPNGILPHNFW</sequence>
<dbReference type="Pfam" id="PF07817">
    <property type="entry name" value="GLE1"/>
    <property type="match status" value="1"/>
</dbReference>
<keyword evidence="5" id="KW-0963">Cytoplasm</keyword>
<keyword evidence="9" id="KW-0175">Coiled coil</keyword>
<dbReference type="EMBL" id="AAZO01005350">
    <property type="status" value="NOT_ANNOTATED_CDS"/>
    <property type="molecule type" value="Genomic_DNA"/>
</dbReference>
<evidence type="ECO:0000256" key="3">
    <source>
        <dbReference type="ARBA" id="ARBA00011056"/>
    </source>
</evidence>
<reference evidence="16" key="1">
    <citation type="submission" date="2007-04" db="EMBL/GenBank/DDBJ databases">
        <title>Annotation of Pediculus humanus corporis strain USDA.</title>
        <authorList>
            <person name="Kirkness E."/>
            <person name="Hannick L."/>
            <person name="Hass B."/>
            <person name="Bruggner R."/>
            <person name="Lawson D."/>
            <person name="Bidwell S."/>
            <person name="Joardar V."/>
            <person name="Caler E."/>
            <person name="Walenz B."/>
            <person name="Inman J."/>
            <person name="Schobel S."/>
            <person name="Galinsky K."/>
            <person name="Amedeo P."/>
            <person name="Strausberg R."/>
        </authorList>
    </citation>
    <scope>NUCLEOTIDE SEQUENCE</scope>
    <source>
        <strain evidence="16">USDA</strain>
    </source>
</reference>
<evidence type="ECO:0000256" key="13">
    <source>
        <dbReference type="ARBA" id="ARBA00026227"/>
    </source>
</evidence>
<evidence type="ECO:0000256" key="15">
    <source>
        <dbReference type="ARBA" id="ARBA00030897"/>
    </source>
</evidence>
<dbReference type="GO" id="GO:0031369">
    <property type="term" value="F:translation initiation factor binding"/>
    <property type="evidence" value="ECO:0007669"/>
    <property type="project" value="TreeGrafter"/>
</dbReference>
<dbReference type="Proteomes" id="UP000009046">
    <property type="component" value="Unassembled WGS sequence"/>
</dbReference>
<dbReference type="GO" id="GO:0005543">
    <property type="term" value="F:phospholipid binding"/>
    <property type="evidence" value="ECO:0007669"/>
    <property type="project" value="TreeGrafter"/>
</dbReference>
<dbReference type="InterPro" id="IPR038506">
    <property type="entry name" value="GLE1-like_sf"/>
</dbReference>
<dbReference type="EnsemblMetazoa" id="PHUM438340-RA">
    <property type="protein sequence ID" value="PHUM438340-PA"/>
    <property type="gene ID" value="PHUM438340"/>
</dbReference>
<evidence type="ECO:0000256" key="7">
    <source>
        <dbReference type="ARBA" id="ARBA00022927"/>
    </source>
</evidence>
<evidence type="ECO:0000256" key="2">
    <source>
        <dbReference type="ARBA" id="ARBA00004567"/>
    </source>
</evidence>
<evidence type="ECO:0000313" key="18">
    <source>
        <dbReference type="Proteomes" id="UP000009046"/>
    </source>
</evidence>
<evidence type="ECO:0000256" key="11">
    <source>
        <dbReference type="ARBA" id="ARBA00023242"/>
    </source>
</evidence>
<dbReference type="OMA" id="NRHENET"/>
<dbReference type="HOGENOM" id="CLU_024662_0_0_1"/>
<dbReference type="GO" id="GO:0044614">
    <property type="term" value="C:nuclear pore cytoplasmic filaments"/>
    <property type="evidence" value="ECO:0007669"/>
    <property type="project" value="TreeGrafter"/>
</dbReference>
<evidence type="ECO:0000313" key="17">
    <source>
        <dbReference type="EnsemblMetazoa" id="PHUM438340-PA"/>
    </source>
</evidence>
<dbReference type="InterPro" id="IPR012476">
    <property type="entry name" value="GLE1"/>
</dbReference>
<proteinExistence type="inferred from homology"/>